<proteinExistence type="inferred from homology"/>
<gene>
    <name evidence="4" type="ORF">FBQ73_00885</name>
</gene>
<accession>A0A6C1KYG3</accession>
<dbReference type="Proteomes" id="UP000305131">
    <property type="component" value="Unassembled WGS sequence"/>
</dbReference>
<dbReference type="GO" id="GO:0016787">
    <property type="term" value="F:hydrolase activity"/>
    <property type="evidence" value="ECO:0007669"/>
    <property type="project" value="UniProtKB-KW"/>
</dbReference>
<dbReference type="OrthoDB" id="9801763at2"/>
<dbReference type="Gene3D" id="3.40.50.1820">
    <property type="entry name" value="alpha/beta hydrolase"/>
    <property type="match status" value="1"/>
</dbReference>
<dbReference type="SUPFAM" id="SSF53474">
    <property type="entry name" value="alpha/beta-Hydrolases"/>
    <property type="match status" value="1"/>
</dbReference>
<dbReference type="Pfam" id="PF02230">
    <property type="entry name" value="Abhydrolase_2"/>
    <property type="match status" value="1"/>
</dbReference>
<dbReference type="InterPro" id="IPR003140">
    <property type="entry name" value="PLipase/COase/thioEstase"/>
</dbReference>
<dbReference type="PANTHER" id="PTHR10655:SF17">
    <property type="entry name" value="LYSOPHOSPHOLIPASE-LIKE PROTEIN 1"/>
    <property type="match status" value="1"/>
</dbReference>
<feature type="domain" description="Phospholipase/carboxylesterase/thioesterase" evidence="3">
    <location>
        <begin position="35"/>
        <end position="222"/>
    </location>
</feature>
<name>A0A6C1KYG3_XANAU</name>
<keyword evidence="2" id="KW-0378">Hydrolase</keyword>
<evidence type="ECO:0000256" key="1">
    <source>
        <dbReference type="ARBA" id="ARBA00006499"/>
    </source>
</evidence>
<organism evidence="4 5">
    <name type="scientific">Xanthobacter autotrophicus</name>
    <dbReference type="NCBI Taxonomy" id="280"/>
    <lineage>
        <taxon>Bacteria</taxon>
        <taxon>Pseudomonadati</taxon>
        <taxon>Pseudomonadota</taxon>
        <taxon>Alphaproteobacteria</taxon>
        <taxon>Hyphomicrobiales</taxon>
        <taxon>Xanthobacteraceae</taxon>
        <taxon>Xanthobacter</taxon>
    </lineage>
</organism>
<protein>
    <submittedName>
        <fullName evidence="4">Phospholipase</fullName>
    </submittedName>
</protein>
<sequence length="236" mass="24702">MTFPSGSFPLDGVSLDDPVLDGPRLRPRNGGAPDCLVVLLHGYGADGRDLIDIGNAWADLLPGAMFVSPHAPDPCAGAPVGRQWFPLTFRDPHELTLGAEGAAPLLRDFLAEELAKYDLPPERLALVGFSQGAMMALKLGTTAQVAPAAVVAYSGMWVDAGRGDIQLSARPPVLLVHGSEDEVIPAQALFASAQGLAAAGVPVEWHLSQGLGHGIDDEGLFHGGRFLAEFLGKTRG</sequence>
<dbReference type="EMBL" id="VAUP01000002">
    <property type="protein sequence ID" value="TLX45013.1"/>
    <property type="molecule type" value="Genomic_DNA"/>
</dbReference>
<comment type="caution">
    <text evidence="4">The sequence shown here is derived from an EMBL/GenBank/DDBJ whole genome shotgun (WGS) entry which is preliminary data.</text>
</comment>
<dbReference type="RefSeq" id="WP_138397638.1">
    <property type="nucleotide sequence ID" value="NZ_JBAFVI010000004.1"/>
</dbReference>
<dbReference type="PANTHER" id="PTHR10655">
    <property type="entry name" value="LYSOPHOSPHOLIPASE-RELATED"/>
    <property type="match status" value="1"/>
</dbReference>
<dbReference type="AlphaFoldDB" id="A0A6C1KYG3"/>
<comment type="similarity">
    <text evidence="1">Belongs to the AB hydrolase superfamily. AB hydrolase 2 family.</text>
</comment>
<evidence type="ECO:0000313" key="4">
    <source>
        <dbReference type="EMBL" id="TLX45013.1"/>
    </source>
</evidence>
<evidence type="ECO:0000313" key="5">
    <source>
        <dbReference type="Proteomes" id="UP000305131"/>
    </source>
</evidence>
<dbReference type="GeneID" id="95772017"/>
<dbReference type="InterPro" id="IPR050565">
    <property type="entry name" value="LYPA1-2/EST-like"/>
</dbReference>
<dbReference type="InterPro" id="IPR029058">
    <property type="entry name" value="AB_hydrolase_fold"/>
</dbReference>
<evidence type="ECO:0000256" key="2">
    <source>
        <dbReference type="ARBA" id="ARBA00022801"/>
    </source>
</evidence>
<reference evidence="4 5" key="1">
    <citation type="submission" date="2019-05" db="EMBL/GenBank/DDBJ databases">
        <authorList>
            <person name="Zhou X."/>
        </authorList>
    </citation>
    <scope>NUCLEOTIDE SEQUENCE [LARGE SCALE GENOMIC DNA]</scope>
    <source>
        <strain evidence="4 5">DSM 432</strain>
    </source>
</reference>
<evidence type="ECO:0000259" key="3">
    <source>
        <dbReference type="Pfam" id="PF02230"/>
    </source>
</evidence>